<evidence type="ECO:0000313" key="1">
    <source>
        <dbReference type="Proteomes" id="UP000515121"/>
    </source>
</evidence>
<name>A0A6P5XX90_DURZI</name>
<sequence length="273" mass="31087">MSSRDSCMEGAKFNMVNGSERQERKSHHQLKYKSSVLCSNPFPRQNSSLNSCKGSSEKTAVCDCKRGRMSSKLSVERIGSDSLSNHPGSYGEKIANEQEKPWLHDDDNHTYKAPKNENHSRTSNLIHRCSEFVGPERGPSARMSKVSLLGYISARMLFHSEVAVANVLARKSCVSHSCRWRNLVANELKTGYPVRVKTDPTNELRVAKRVNVEFPLQDFVANASHARLPLLQIRLKGQYFIYFCPPSCFIYWHVHMPMRFCLCIYCDLACLYT</sequence>
<dbReference type="PANTHER" id="PTHR47713:SF2">
    <property type="entry name" value="HOMEODOMAIN-LIKE SUPERFAMILY PROTEIN"/>
    <property type="match status" value="1"/>
</dbReference>
<dbReference type="AlphaFoldDB" id="A0A6P5XX90"/>
<dbReference type="PANTHER" id="PTHR47713">
    <property type="entry name" value="HOMEODOMAIN-LIKE SUPERFAMILY PROTEIN"/>
    <property type="match status" value="1"/>
</dbReference>
<dbReference type="Proteomes" id="UP000515121">
    <property type="component" value="Unplaced"/>
</dbReference>
<organism evidence="1 2">
    <name type="scientific">Durio zibethinus</name>
    <name type="common">Durian</name>
    <dbReference type="NCBI Taxonomy" id="66656"/>
    <lineage>
        <taxon>Eukaryota</taxon>
        <taxon>Viridiplantae</taxon>
        <taxon>Streptophyta</taxon>
        <taxon>Embryophyta</taxon>
        <taxon>Tracheophyta</taxon>
        <taxon>Spermatophyta</taxon>
        <taxon>Magnoliopsida</taxon>
        <taxon>eudicotyledons</taxon>
        <taxon>Gunneridae</taxon>
        <taxon>Pentapetalae</taxon>
        <taxon>rosids</taxon>
        <taxon>malvids</taxon>
        <taxon>Malvales</taxon>
        <taxon>Malvaceae</taxon>
        <taxon>Helicteroideae</taxon>
        <taxon>Durio</taxon>
    </lineage>
</organism>
<proteinExistence type="predicted"/>
<reference evidence="2" key="1">
    <citation type="submission" date="2025-08" db="UniProtKB">
        <authorList>
            <consortium name="RefSeq"/>
        </authorList>
    </citation>
    <scope>IDENTIFICATION</scope>
    <source>
        <tissue evidence="2">Fruit stalk</tissue>
    </source>
</reference>
<dbReference type="RefSeq" id="XP_022732687.1">
    <property type="nucleotide sequence ID" value="XM_022876952.1"/>
</dbReference>
<dbReference type="OrthoDB" id="1014402at2759"/>
<keyword evidence="1" id="KW-1185">Reference proteome</keyword>
<dbReference type="KEGG" id="dzi:111286765"/>
<dbReference type="GeneID" id="111286765"/>
<protein>
    <submittedName>
        <fullName evidence="2">Uncharacterized protein LOC111286765</fullName>
    </submittedName>
</protein>
<accession>A0A6P5XX90</accession>
<gene>
    <name evidence="2" type="primary">LOC111286765</name>
</gene>
<evidence type="ECO:0000313" key="2">
    <source>
        <dbReference type="RefSeq" id="XP_022732687.1"/>
    </source>
</evidence>